<comment type="caution">
    <text evidence="2">The sequence shown here is derived from an EMBL/GenBank/DDBJ whole genome shotgun (WGS) entry which is preliminary data.</text>
</comment>
<reference evidence="2 3" key="1">
    <citation type="journal article" date="2021" name="bioRxiv">
        <title>Chromosome-scale and haplotype-resolved genome assembly of a tetraploid potato cultivar.</title>
        <authorList>
            <person name="Sun H."/>
            <person name="Jiao W.-B."/>
            <person name="Krause K."/>
            <person name="Campoy J.A."/>
            <person name="Goel M."/>
            <person name="Folz-Donahue K."/>
            <person name="Kukat C."/>
            <person name="Huettel B."/>
            <person name="Schneeberger K."/>
        </authorList>
    </citation>
    <scope>NUCLEOTIDE SEQUENCE [LARGE SCALE GENOMIC DNA]</scope>
    <source>
        <strain evidence="2">SolTubOtavaFocal</strain>
        <tissue evidence="2">Leaves</tissue>
    </source>
</reference>
<name>A0ABQ7V2V6_SOLTU</name>
<dbReference type="Proteomes" id="UP000826656">
    <property type="component" value="Unassembled WGS sequence"/>
</dbReference>
<evidence type="ECO:0000259" key="1">
    <source>
        <dbReference type="Pfam" id="PF00394"/>
    </source>
</evidence>
<evidence type="ECO:0000313" key="2">
    <source>
        <dbReference type="EMBL" id="KAH0758400.1"/>
    </source>
</evidence>
<dbReference type="PANTHER" id="PTHR11709:SF407">
    <property type="entry name" value="LACCASE-14-LIKE"/>
    <property type="match status" value="1"/>
</dbReference>
<sequence length="75" mass="8478">MDRNYQDRSGGRYLLRIVNAAMGKTLYFGIAKHKLTIVAMDGHLITNPVSSMDYVKLSVQQSIDCILEANQQPDY</sequence>
<feature type="domain" description="Plastocyanin-like" evidence="1">
    <location>
        <begin position="9"/>
        <end position="73"/>
    </location>
</feature>
<protein>
    <recommendedName>
        <fullName evidence="1">Plastocyanin-like domain-containing protein</fullName>
    </recommendedName>
</protein>
<accession>A0ABQ7V2V6</accession>
<keyword evidence="3" id="KW-1185">Reference proteome</keyword>
<proteinExistence type="predicted"/>
<dbReference type="Pfam" id="PF00394">
    <property type="entry name" value="Cu-oxidase"/>
    <property type="match status" value="1"/>
</dbReference>
<dbReference type="InterPro" id="IPR045087">
    <property type="entry name" value="Cu-oxidase_fam"/>
</dbReference>
<organism evidence="2 3">
    <name type="scientific">Solanum tuberosum</name>
    <name type="common">Potato</name>
    <dbReference type="NCBI Taxonomy" id="4113"/>
    <lineage>
        <taxon>Eukaryota</taxon>
        <taxon>Viridiplantae</taxon>
        <taxon>Streptophyta</taxon>
        <taxon>Embryophyta</taxon>
        <taxon>Tracheophyta</taxon>
        <taxon>Spermatophyta</taxon>
        <taxon>Magnoliopsida</taxon>
        <taxon>eudicotyledons</taxon>
        <taxon>Gunneridae</taxon>
        <taxon>Pentapetalae</taxon>
        <taxon>asterids</taxon>
        <taxon>lamiids</taxon>
        <taxon>Solanales</taxon>
        <taxon>Solanaceae</taxon>
        <taxon>Solanoideae</taxon>
        <taxon>Solaneae</taxon>
        <taxon>Solanum</taxon>
    </lineage>
</organism>
<gene>
    <name evidence="2" type="ORF">KY290_021893</name>
</gene>
<dbReference type="InterPro" id="IPR008972">
    <property type="entry name" value="Cupredoxin"/>
</dbReference>
<dbReference type="InterPro" id="IPR001117">
    <property type="entry name" value="Cu-oxidase_2nd"/>
</dbReference>
<dbReference type="SUPFAM" id="SSF49503">
    <property type="entry name" value="Cupredoxins"/>
    <property type="match status" value="1"/>
</dbReference>
<evidence type="ECO:0000313" key="3">
    <source>
        <dbReference type="Proteomes" id="UP000826656"/>
    </source>
</evidence>
<dbReference type="Gene3D" id="2.60.40.420">
    <property type="entry name" value="Cupredoxins - blue copper proteins"/>
    <property type="match status" value="1"/>
</dbReference>
<dbReference type="PANTHER" id="PTHR11709">
    <property type="entry name" value="MULTI-COPPER OXIDASE"/>
    <property type="match status" value="1"/>
</dbReference>
<dbReference type="EMBL" id="JAIVGD010000015">
    <property type="protein sequence ID" value="KAH0758400.1"/>
    <property type="molecule type" value="Genomic_DNA"/>
</dbReference>